<gene>
    <name evidence="1" type="ORF">BV25DRAFT_1916926</name>
</gene>
<accession>A0ACB8SZC0</accession>
<evidence type="ECO:0000313" key="1">
    <source>
        <dbReference type="EMBL" id="KAI0061578.1"/>
    </source>
</evidence>
<evidence type="ECO:0000313" key="2">
    <source>
        <dbReference type="Proteomes" id="UP000814140"/>
    </source>
</evidence>
<proteinExistence type="predicted"/>
<protein>
    <submittedName>
        <fullName evidence="1">Uncharacterized protein</fullName>
    </submittedName>
</protein>
<comment type="caution">
    <text evidence="1">The sequence shown here is derived from an EMBL/GenBank/DDBJ whole genome shotgun (WGS) entry which is preliminary data.</text>
</comment>
<keyword evidence="2" id="KW-1185">Reference proteome</keyword>
<reference evidence="1" key="2">
    <citation type="journal article" date="2022" name="New Phytol.">
        <title>Evolutionary transition to the ectomycorrhizal habit in the genomes of a hyperdiverse lineage of mushroom-forming fungi.</title>
        <authorList>
            <person name="Looney B."/>
            <person name="Miyauchi S."/>
            <person name="Morin E."/>
            <person name="Drula E."/>
            <person name="Courty P.E."/>
            <person name="Kohler A."/>
            <person name="Kuo A."/>
            <person name="LaButti K."/>
            <person name="Pangilinan J."/>
            <person name="Lipzen A."/>
            <person name="Riley R."/>
            <person name="Andreopoulos W."/>
            <person name="He G."/>
            <person name="Johnson J."/>
            <person name="Nolan M."/>
            <person name="Tritt A."/>
            <person name="Barry K.W."/>
            <person name="Grigoriev I.V."/>
            <person name="Nagy L.G."/>
            <person name="Hibbett D."/>
            <person name="Henrissat B."/>
            <person name="Matheny P.B."/>
            <person name="Labbe J."/>
            <person name="Martin F.M."/>
        </authorList>
    </citation>
    <scope>NUCLEOTIDE SEQUENCE</scope>
    <source>
        <strain evidence="1">HHB10654</strain>
    </source>
</reference>
<reference evidence="1" key="1">
    <citation type="submission" date="2021-03" db="EMBL/GenBank/DDBJ databases">
        <authorList>
            <consortium name="DOE Joint Genome Institute"/>
            <person name="Ahrendt S."/>
            <person name="Looney B.P."/>
            <person name="Miyauchi S."/>
            <person name="Morin E."/>
            <person name="Drula E."/>
            <person name="Courty P.E."/>
            <person name="Chicoki N."/>
            <person name="Fauchery L."/>
            <person name="Kohler A."/>
            <person name="Kuo A."/>
            <person name="Labutti K."/>
            <person name="Pangilinan J."/>
            <person name="Lipzen A."/>
            <person name="Riley R."/>
            <person name="Andreopoulos W."/>
            <person name="He G."/>
            <person name="Johnson J."/>
            <person name="Barry K.W."/>
            <person name="Grigoriev I.V."/>
            <person name="Nagy L."/>
            <person name="Hibbett D."/>
            <person name="Henrissat B."/>
            <person name="Matheny P.B."/>
            <person name="Labbe J."/>
            <person name="Martin F."/>
        </authorList>
    </citation>
    <scope>NUCLEOTIDE SEQUENCE</scope>
    <source>
        <strain evidence="1">HHB10654</strain>
    </source>
</reference>
<name>A0ACB8SZC0_9AGAM</name>
<dbReference type="EMBL" id="MU277212">
    <property type="protein sequence ID" value="KAI0061578.1"/>
    <property type="molecule type" value="Genomic_DNA"/>
</dbReference>
<sequence>MAEGRRATSLGETLPAILHRTRQTLLCTQPKPIPDRRCRIKAFMIALSDGLLEIGDALAIVRCEHDKRAATPIAIDTGDDPTLIYRRRVAEAGDDGQGLGGSDVPRATALIRATVGHYVQLARHDSSLLPPDSLLLLWRGLRGGVAALIAALRSAIGDYNALSPLSRLPHEIVLLVLEECSAIDPIRPRTRKFLPPPPTLRALMPVRYWLIDREAGWLNATHACRLLRSIAINAPCLWQRISAVRGPACAAEMLQRVQRVPVDIDITLNRTTQPDWKLKLIKELLPAARRLTVSGRAYSMHSPFQLDLAAAAPHLKTLELDPSWYWSFSADVFLNDAPSLRSVTLRGCRCPPWSSLSLGQLVNLTAEIREPDLHVHIPASAFDAIADALHGMRSLQRLTLTHMLGPVSTPVPVAAAPLTPAPTAAPAALSVATLPNLQSLKLEDGPEQTLRFLRLIRAPRGATATLTCKRCNPAEVTGILSALLGTGVGYEVDPSTHLTFAVGLGTAHLSASRAGTEYLRFDTTPAAWPRWGVFDFVDAVRPVLPLSAVTQLSLHDTTRHPAGLLCQRWHRSLGAARALKRLEIGGELTSPISAALSSPMSDSVPVNTLFLPRLLSLQIEYYQGDSVRKQLAAVMRARGGEVIQIVL</sequence>
<organism evidence="1 2">
    <name type="scientific">Artomyces pyxidatus</name>
    <dbReference type="NCBI Taxonomy" id="48021"/>
    <lineage>
        <taxon>Eukaryota</taxon>
        <taxon>Fungi</taxon>
        <taxon>Dikarya</taxon>
        <taxon>Basidiomycota</taxon>
        <taxon>Agaricomycotina</taxon>
        <taxon>Agaricomycetes</taxon>
        <taxon>Russulales</taxon>
        <taxon>Auriscalpiaceae</taxon>
        <taxon>Artomyces</taxon>
    </lineage>
</organism>
<dbReference type="Proteomes" id="UP000814140">
    <property type="component" value="Unassembled WGS sequence"/>
</dbReference>